<dbReference type="InterPro" id="IPR000477">
    <property type="entry name" value="RT_dom"/>
</dbReference>
<sequence length="930" mass="106112">MKSKSPPKSPERSQQRPDSDNLHDPLPPRYHVKFCTKLLSGHPLAKATKSEGFLVEEMQFVLVWEMRDRFNKEFMQSFAGLEKPVKQFLEENGYEVELTGQRPDLLPEPKWGKLSSNRASDRRMIRFVQQNERGVIAYRKNEVEVESLIAQIALVWPEESIVVIVTRQRDAQTLFNKLKRRGLYQVSVATTHKKPVAGRRIVIATDNALKHNEVQTESRSICICLNPTETVNRKDWPIQITGRLYALHSDVLALSKQQVDFLDMFFGQKWLYIPRHGFLQLVPNVNFLEYKGRYSSRDEMTLCKLKREAIWRNDKRNRLISGLAKAIAYDDFRAIGAKYPSLSKPLLPKVSERVVVLVENIEHAARLLKFLKGWPIVAGSVADINAHGSQVQHALTEGQKPQSVVSSDIIITSSALQKINCDGVLIRADAGTGLPPFSRKCLTVGDRVPSSFTIIDMADRHHPYFRKQSQYRKEEYLDQGWVVNGESMMPTERRELLFATSKPNRATVMLLPYARRQFPKIDTAYDYYLHRKEKRDQKSGKSSNVITLKQIADHEYLLYCFQELRRYGGLGAGKDDISYFDISTSDCAKVFRKLSESLLRGRYRPQFPRKVPIPKPGTDEKRTLKINSIFDRSVSMALDKTLAPQLEKLFLEGSYGNRTNRSPWKMLAQLKKTVEETGRWVLAIEDIRKAFDNVKVKDIVKTHQQAQLELKEKHGIKINDSVVNLISTIAKGVTQKRKKGIDQGSNYSPQSLNVLLHYIHDVPLNAEVAFPLWYRYVDNLTYLCKSVSEGQRVLIKVRQVLNSASLKLKGEDGIVDLRKTTSSLLGFKLRRSNNQLIYLIAPRSWENLKEQLASAHQTVDPATRSREVIVGWLNAMGPALENDGDIVAKVCGIAALQGFQELDPPLLETTATQAQKRWVELLGNINYSCV</sequence>
<feature type="domain" description="Reverse transcriptase" evidence="3">
    <location>
        <begin position="594"/>
        <end position="829"/>
    </location>
</feature>
<evidence type="ECO:0000256" key="2">
    <source>
        <dbReference type="SAM" id="MobiDB-lite"/>
    </source>
</evidence>
<dbReference type="Proteomes" id="UP000322887">
    <property type="component" value="Chromosome"/>
</dbReference>
<evidence type="ECO:0000256" key="1">
    <source>
        <dbReference type="ARBA" id="ARBA00034120"/>
    </source>
</evidence>
<dbReference type="RefSeq" id="WP_002646604.1">
    <property type="nucleotide sequence ID" value="NZ_CP042910.1"/>
</dbReference>
<dbReference type="Pfam" id="PF00078">
    <property type="entry name" value="RVT_1"/>
    <property type="match status" value="1"/>
</dbReference>
<dbReference type="PANTHER" id="PTHR34047:SF8">
    <property type="entry name" value="PROTEIN YKFC"/>
    <property type="match status" value="1"/>
</dbReference>
<gene>
    <name evidence="4" type="ORF">GmarT_29590</name>
</gene>
<keyword evidence="5" id="KW-1185">Reference proteome</keyword>
<feature type="region of interest" description="Disordered" evidence="2">
    <location>
        <begin position="1"/>
        <end position="26"/>
    </location>
</feature>
<keyword evidence="4" id="KW-0808">Transferase</keyword>
<keyword evidence="4" id="KW-0548">Nucleotidyltransferase</keyword>
<dbReference type="InterPro" id="IPR043502">
    <property type="entry name" value="DNA/RNA_pol_sf"/>
</dbReference>
<protein>
    <submittedName>
        <fullName evidence="4">Reverse transcriptase (RNA-dependent DNA polymerase)</fullName>
    </submittedName>
</protein>
<dbReference type="GeneID" id="98647496"/>
<dbReference type="PANTHER" id="PTHR34047">
    <property type="entry name" value="NUCLEAR INTRON MATURASE 1, MITOCHONDRIAL-RELATED"/>
    <property type="match status" value="1"/>
</dbReference>
<proteinExistence type="inferred from homology"/>
<dbReference type="SUPFAM" id="SSF56672">
    <property type="entry name" value="DNA/RNA polymerases"/>
    <property type="match status" value="1"/>
</dbReference>
<name>A0ABX5YMW2_9PLAN</name>
<organism evidence="4 5">
    <name type="scientific">Gimesia maris</name>
    <dbReference type="NCBI Taxonomy" id="122"/>
    <lineage>
        <taxon>Bacteria</taxon>
        <taxon>Pseudomonadati</taxon>
        <taxon>Planctomycetota</taxon>
        <taxon>Planctomycetia</taxon>
        <taxon>Planctomycetales</taxon>
        <taxon>Planctomycetaceae</taxon>
        <taxon>Gimesia</taxon>
    </lineage>
</organism>
<accession>A0ABX5YMW2</accession>
<dbReference type="InterPro" id="IPR051083">
    <property type="entry name" value="GrpII_Intron_Splice-Mob/Def"/>
</dbReference>
<dbReference type="PROSITE" id="PS50878">
    <property type="entry name" value="RT_POL"/>
    <property type="match status" value="1"/>
</dbReference>
<evidence type="ECO:0000313" key="5">
    <source>
        <dbReference type="Proteomes" id="UP000322887"/>
    </source>
</evidence>
<dbReference type="GO" id="GO:0003964">
    <property type="term" value="F:RNA-directed DNA polymerase activity"/>
    <property type="evidence" value="ECO:0007669"/>
    <property type="project" value="UniProtKB-KW"/>
</dbReference>
<evidence type="ECO:0000259" key="3">
    <source>
        <dbReference type="PROSITE" id="PS50878"/>
    </source>
</evidence>
<feature type="compositionally biased region" description="Basic and acidic residues" evidence="2">
    <location>
        <begin position="9"/>
        <end position="23"/>
    </location>
</feature>
<comment type="similarity">
    <text evidence="1">Belongs to the bacterial reverse transcriptase family.</text>
</comment>
<reference evidence="4 5" key="1">
    <citation type="submission" date="2019-08" db="EMBL/GenBank/DDBJ databases">
        <title>Deep-cultivation of Planctomycetes and their phenomic and genomic characterization uncovers novel biology.</title>
        <authorList>
            <person name="Wiegand S."/>
            <person name="Jogler M."/>
            <person name="Boedeker C."/>
            <person name="Pinto D."/>
            <person name="Vollmers J."/>
            <person name="Rivas-Marin E."/>
            <person name="Kohn T."/>
            <person name="Peeters S.H."/>
            <person name="Heuer A."/>
            <person name="Rast P."/>
            <person name="Oberbeckmann S."/>
            <person name="Bunk B."/>
            <person name="Jeske O."/>
            <person name="Meyerdierks A."/>
            <person name="Storesund J.E."/>
            <person name="Kallscheuer N."/>
            <person name="Luecker S."/>
            <person name="Lage O.M."/>
            <person name="Pohl T."/>
            <person name="Merkel B.J."/>
            <person name="Hornburger P."/>
            <person name="Mueller R.-W."/>
            <person name="Bruemmer F."/>
            <person name="Labrenz M."/>
            <person name="Spormann A.M."/>
            <person name="Op den Camp H."/>
            <person name="Overmann J."/>
            <person name="Amann R."/>
            <person name="Jetten M.S.M."/>
            <person name="Mascher T."/>
            <person name="Medema M.H."/>
            <person name="Devos D.P."/>
            <person name="Kaster A.-K."/>
            <person name="Ovreas L."/>
            <person name="Rohde M."/>
            <person name="Galperin M.Y."/>
            <person name="Jogler C."/>
        </authorList>
    </citation>
    <scope>NUCLEOTIDE SEQUENCE [LARGE SCALE GENOMIC DNA]</scope>
    <source>
        <strain evidence="4 5">DSM 8797</strain>
    </source>
</reference>
<keyword evidence="4" id="KW-0695">RNA-directed DNA polymerase</keyword>
<dbReference type="EMBL" id="CP042910">
    <property type="protein sequence ID" value="QEG17081.1"/>
    <property type="molecule type" value="Genomic_DNA"/>
</dbReference>
<evidence type="ECO:0000313" key="4">
    <source>
        <dbReference type="EMBL" id="QEG17081.1"/>
    </source>
</evidence>